<dbReference type="SUPFAM" id="SSF111331">
    <property type="entry name" value="NAD kinase/diacylglycerol kinase-like"/>
    <property type="match status" value="1"/>
</dbReference>
<protein>
    <recommendedName>
        <fullName evidence="2">diacylglycerol kinase (ATP)</fullName>
        <ecNumber evidence="2">2.7.1.107</ecNumber>
    </recommendedName>
</protein>
<dbReference type="InParanoid" id="A7T7E3"/>
<dbReference type="SMART" id="SM00046">
    <property type="entry name" value="DAGKc"/>
    <property type="match status" value="1"/>
</dbReference>
<reference evidence="8 9" key="1">
    <citation type="journal article" date="2007" name="Science">
        <title>Sea anemone genome reveals ancestral eumetazoan gene repertoire and genomic organization.</title>
        <authorList>
            <person name="Putnam N.H."/>
            <person name="Srivastava M."/>
            <person name="Hellsten U."/>
            <person name="Dirks B."/>
            <person name="Chapman J."/>
            <person name="Salamov A."/>
            <person name="Terry A."/>
            <person name="Shapiro H."/>
            <person name="Lindquist E."/>
            <person name="Kapitonov V.V."/>
            <person name="Jurka J."/>
            <person name="Genikhovich G."/>
            <person name="Grigoriev I.V."/>
            <person name="Lucas S.M."/>
            <person name="Steele R.E."/>
            <person name="Finnerty J.R."/>
            <person name="Technau U."/>
            <person name="Martindale M.Q."/>
            <person name="Rokhsar D.S."/>
        </authorList>
    </citation>
    <scope>NUCLEOTIDE SEQUENCE [LARGE SCALE GENOMIC DNA]</scope>
    <source>
        <strain evidence="9">CH2 X CH6</strain>
    </source>
</reference>
<feature type="non-terminal residue" evidence="8">
    <location>
        <position position="129"/>
    </location>
</feature>
<evidence type="ECO:0000256" key="4">
    <source>
        <dbReference type="ARBA" id="ARBA00022741"/>
    </source>
</evidence>
<keyword evidence="3" id="KW-0808">Transferase</keyword>
<dbReference type="Proteomes" id="UP000001593">
    <property type="component" value="Unassembled WGS sequence"/>
</dbReference>
<dbReference type="GO" id="GO:0005524">
    <property type="term" value="F:ATP binding"/>
    <property type="evidence" value="ECO:0007669"/>
    <property type="project" value="UniProtKB-KW"/>
</dbReference>
<dbReference type="HOGENOM" id="CLU_1954237_0_0_1"/>
<name>A7T7E3_NEMVE</name>
<feature type="non-terminal residue" evidence="8">
    <location>
        <position position="1"/>
    </location>
</feature>
<evidence type="ECO:0000313" key="8">
    <source>
        <dbReference type="EMBL" id="EDO28107.1"/>
    </source>
</evidence>
<dbReference type="InterPro" id="IPR001206">
    <property type="entry name" value="Diacylglycerol_kinase_cat_dom"/>
</dbReference>
<dbReference type="Gene3D" id="3.40.50.10330">
    <property type="entry name" value="Probable inorganic polyphosphate/atp-NAD kinase, domain 1"/>
    <property type="match status" value="1"/>
</dbReference>
<dbReference type="Pfam" id="PF00781">
    <property type="entry name" value="DAGK_cat"/>
    <property type="match status" value="1"/>
</dbReference>
<dbReference type="InterPro" id="IPR016064">
    <property type="entry name" value="NAD/diacylglycerol_kinase_sf"/>
</dbReference>
<evidence type="ECO:0000256" key="6">
    <source>
        <dbReference type="ARBA" id="ARBA00022840"/>
    </source>
</evidence>
<dbReference type="eggNOG" id="KOG0782">
    <property type="taxonomic scope" value="Eukaryota"/>
</dbReference>
<evidence type="ECO:0000259" key="7">
    <source>
        <dbReference type="PROSITE" id="PS50146"/>
    </source>
</evidence>
<dbReference type="GO" id="GO:0007200">
    <property type="term" value="P:phospholipase C-activating G protein-coupled receptor signaling pathway"/>
    <property type="evidence" value="ECO:0007669"/>
    <property type="project" value="InterPro"/>
</dbReference>
<accession>A7T7E3</accession>
<evidence type="ECO:0000256" key="2">
    <source>
        <dbReference type="ARBA" id="ARBA00012133"/>
    </source>
</evidence>
<evidence type="ECO:0000256" key="1">
    <source>
        <dbReference type="ARBA" id="ARBA00009280"/>
    </source>
</evidence>
<evidence type="ECO:0000313" key="9">
    <source>
        <dbReference type="Proteomes" id="UP000001593"/>
    </source>
</evidence>
<dbReference type="EMBL" id="DS472021">
    <property type="protein sequence ID" value="EDO28107.1"/>
    <property type="molecule type" value="Genomic_DNA"/>
</dbReference>
<dbReference type="PANTHER" id="PTHR11255">
    <property type="entry name" value="DIACYLGLYCEROL KINASE"/>
    <property type="match status" value="1"/>
</dbReference>
<sequence>LELYRKVPNVRLLACGGDGTVGWILSELDKLKFNPRPPVAILPLGTGNDLSRALNWGGVSKTANLFNLLRISELGRLWKTALIVVVRRCNEGNPLPLNVMNNYFSLGFDAEVCLEFHESREAHPAKFNS</sequence>
<dbReference type="PhylomeDB" id="A7T7E3"/>
<dbReference type="InterPro" id="IPR000756">
    <property type="entry name" value="Diacylglycerol_kin_accessory"/>
</dbReference>
<dbReference type="PANTHER" id="PTHR11255:SF80">
    <property type="entry name" value="EYE-SPECIFIC DIACYLGLYCEROL KINASE"/>
    <property type="match status" value="1"/>
</dbReference>
<dbReference type="AlphaFoldDB" id="A7T7E3"/>
<keyword evidence="6" id="KW-0067">ATP-binding</keyword>
<evidence type="ECO:0000256" key="5">
    <source>
        <dbReference type="ARBA" id="ARBA00022777"/>
    </source>
</evidence>
<dbReference type="EC" id="2.7.1.107" evidence="2"/>
<dbReference type="Pfam" id="PF00609">
    <property type="entry name" value="DAGK_acc"/>
    <property type="match status" value="1"/>
</dbReference>
<organism evidence="8 9">
    <name type="scientific">Nematostella vectensis</name>
    <name type="common">Starlet sea anemone</name>
    <dbReference type="NCBI Taxonomy" id="45351"/>
    <lineage>
        <taxon>Eukaryota</taxon>
        <taxon>Metazoa</taxon>
        <taxon>Cnidaria</taxon>
        <taxon>Anthozoa</taxon>
        <taxon>Hexacorallia</taxon>
        <taxon>Actiniaria</taxon>
        <taxon>Edwardsiidae</taxon>
        <taxon>Nematostella</taxon>
    </lineage>
</organism>
<evidence type="ECO:0000256" key="3">
    <source>
        <dbReference type="ARBA" id="ARBA00022679"/>
    </source>
</evidence>
<feature type="domain" description="DAGKc" evidence="7">
    <location>
        <begin position="1"/>
        <end position="92"/>
    </location>
</feature>
<dbReference type="GO" id="GO:0004143">
    <property type="term" value="F:ATP-dependent diacylglycerol kinase activity"/>
    <property type="evidence" value="ECO:0007669"/>
    <property type="project" value="UniProtKB-EC"/>
</dbReference>
<keyword evidence="9" id="KW-1185">Reference proteome</keyword>
<keyword evidence="4" id="KW-0547">Nucleotide-binding</keyword>
<keyword evidence="5" id="KW-0418">Kinase</keyword>
<proteinExistence type="inferred from homology"/>
<comment type="similarity">
    <text evidence="1">Belongs to the eukaryotic diacylglycerol kinase family.</text>
</comment>
<gene>
    <name evidence="8" type="ORF">NEMVEDRAFT_v1g7454</name>
</gene>
<dbReference type="InterPro" id="IPR037607">
    <property type="entry name" value="DGK"/>
</dbReference>
<dbReference type="InterPro" id="IPR017438">
    <property type="entry name" value="ATP-NAD_kinase_N"/>
</dbReference>
<dbReference type="PROSITE" id="PS50146">
    <property type="entry name" value="DAGK"/>
    <property type="match status" value="1"/>
</dbReference>